<comment type="caution">
    <text evidence="1">The sequence shown here is derived from an EMBL/GenBank/DDBJ whole genome shotgun (WGS) entry which is preliminary data.</text>
</comment>
<proteinExistence type="predicted"/>
<reference evidence="1" key="1">
    <citation type="journal article" date="2014" name="Front. Microbiol.">
        <title>High frequency of phylogenetically diverse reductive dehalogenase-homologous genes in deep subseafloor sedimentary metagenomes.</title>
        <authorList>
            <person name="Kawai M."/>
            <person name="Futagami T."/>
            <person name="Toyoda A."/>
            <person name="Takaki Y."/>
            <person name="Nishi S."/>
            <person name="Hori S."/>
            <person name="Arai W."/>
            <person name="Tsubouchi T."/>
            <person name="Morono Y."/>
            <person name="Uchiyama I."/>
            <person name="Ito T."/>
            <person name="Fujiyama A."/>
            <person name="Inagaki F."/>
            <person name="Takami H."/>
        </authorList>
    </citation>
    <scope>NUCLEOTIDE SEQUENCE</scope>
    <source>
        <strain evidence="1">Expedition CK06-06</strain>
    </source>
</reference>
<evidence type="ECO:0000313" key="1">
    <source>
        <dbReference type="EMBL" id="GAF99718.1"/>
    </source>
</evidence>
<dbReference type="EMBL" id="BARS01028864">
    <property type="protein sequence ID" value="GAF99718.1"/>
    <property type="molecule type" value="Genomic_DNA"/>
</dbReference>
<dbReference type="Gene3D" id="1.25.40.10">
    <property type="entry name" value="Tetratricopeptide repeat domain"/>
    <property type="match status" value="1"/>
</dbReference>
<gene>
    <name evidence="1" type="ORF">S01H1_45199</name>
</gene>
<dbReference type="AlphaFoldDB" id="X0U1Q8"/>
<name>X0U1Q8_9ZZZZ</name>
<accession>X0U1Q8</accession>
<feature type="non-terminal residue" evidence="1">
    <location>
        <position position="264"/>
    </location>
</feature>
<sequence length="264" mass="29823">MSADKEQEYFCDGLADELLNMLAKVEGLRVTARTSSFSFKGEKVDIATIGEKLNVESVLEGSVRKADNQVRITTQLIKVPDGYHLWSETYDRSLDDIFVIQEEIARAVVGALKIKLLAEPQARLARHQTKNMEAYNLYLLGRHYYSSGLEPDLMKAIKYFERALEVDSTYALAYAGLADAYTILGVYNILPPEDTWPNARAAAEKALVIDDGLAEAHTSLAMVKLYYEWDWPGAEREFKRALEINPNSVDAHLWYADFLSAMLR</sequence>
<organism evidence="1">
    <name type="scientific">marine sediment metagenome</name>
    <dbReference type="NCBI Taxonomy" id="412755"/>
    <lineage>
        <taxon>unclassified sequences</taxon>
        <taxon>metagenomes</taxon>
        <taxon>ecological metagenomes</taxon>
    </lineage>
</organism>
<dbReference type="InterPro" id="IPR011990">
    <property type="entry name" value="TPR-like_helical_dom_sf"/>
</dbReference>
<protein>
    <submittedName>
        <fullName evidence="1">Uncharacterized protein</fullName>
    </submittedName>
</protein>
<dbReference type="SUPFAM" id="SSF48452">
    <property type="entry name" value="TPR-like"/>
    <property type="match status" value="1"/>
</dbReference>